<keyword evidence="5" id="KW-1185">Reference proteome</keyword>
<dbReference type="InterPro" id="IPR003609">
    <property type="entry name" value="Pan_app"/>
</dbReference>
<dbReference type="GO" id="GO:0005524">
    <property type="term" value="F:ATP binding"/>
    <property type="evidence" value="ECO:0007669"/>
    <property type="project" value="InterPro"/>
</dbReference>
<evidence type="ECO:0000256" key="2">
    <source>
        <dbReference type="ARBA" id="ARBA00023180"/>
    </source>
</evidence>
<reference evidence="4 5" key="1">
    <citation type="submission" date="2023-12" db="EMBL/GenBank/DDBJ databases">
        <title>A high-quality genome assembly for Dillenia turbinata (Dilleniales).</title>
        <authorList>
            <person name="Chanderbali A."/>
        </authorList>
    </citation>
    <scope>NUCLEOTIDE SEQUENCE [LARGE SCALE GENOMIC DNA]</scope>
    <source>
        <strain evidence="4">LSX21</strain>
        <tissue evidence="4">Leaf</tissue>
    </source>
</reference>
<proteinExistence type="predicted"/>
<accession>A0AAN8WF34</accession>
<feature type="domain" description="Bulb-type lectin" evidence="3">
    <location>
        <begin position="391"/>
        <end position="510"/>
    </location>
</feature>
<dbReference type="InterPro" id="IPR036426">
    <property type="entry name" value="Bulb-type_lectin_dom_sf"/>
</dbReference>
<dbReference type="InterPro" id="IPR000719">
    <property type="entry name" value="Prot_kinase_dom"/>
</dbReference>
<dbReference type="Pfam" id="PF01453">
    <property type="entry name" value="B_lectin"/>
    <property type="match status" value="1"/>
</dbReference>
<dbReference type="SMART" id="SM00108">
    <property type="entry name" value="B_lectin"/>
    <property type="match status" value="1"/>
</dbReference>
<dbReference type="InterPro" id="IPR001480">
    <property type="entry name" value="Bulb-type_lectin_dom"/>
</dbReference>
<gene>
    <name evidence="4" type="ORF">RJ641_000269</name>
</gene>
<dbReference type="Pfam" id="PF00069">
    <property type="entry name" value="Pkinase"/>
    <property type="match status" value="1"/>
</dbReference>
<keyword evidence="4" id="KW-0418">Kinase</keyword>
<dbReference type="EMBL" id="JBAMMX010000001">
    <property type="protein sequence ID" value="KAK6946796.1"/>
    <property type="molecule type" value="Genomic_DNA"/>
</dbReference>
<keyword evidence="2" id="KW-0325">Glycoprotein</keyword>
<organism evidence="4 5">
    <name type="scientific">Dillenia turbinata</name>
    <dbReference type="NCBI Taxonomy" id="194707"/>
    <lineage>
        <taxon>Eukaryota</taxon>
        <taxon>Viridiplantae</taxon>
        <taxon>Streptophyta</taxon>
        <taxon>Embryophyta</taxon>
        <taxon>Tracheophyta</taxon>
        <taxon>Spermatophyta</taxon>
        <taxon>Magnoliopsida</taxon>
        <taxon>eudicotyledons</taxon>
        <taxon>Gunneridae</taxon>
        <taxon>Pentapetalae</taxon>
        <taxon>Dilleniales</taxon>
        <taxon>Dilleniaceae</taxon>
        <taxon>Dillenia</taxon>
    </lineage>
</organism>
<keyword evidence="1" id="KW-0732">Signal</keyword>
<comment type="caution">
    <text evidence="4">The sequence shown here is derived from an EMBL/GenBank/DDBJ whole genome shotgun (WGS) entry which is preliminary data.</text>
</comment>
<dbReference type="Proteomes" id="UP001370490">
    <property type="component" value="Unassembled WGS sequence"/>
</dbReference>
<dbReference type="GO" id="GO:0004672">
    <property type="term" value="F:protein kinase activity"/>
    <property type="evidence" value="ECO:0007669"/>
    <property type="project" value="InterPro"/>
</dbReference>
<dbReference type="CDD" id="cd00028">
    <property type="entry name" value="B_lectin"/>
    <property type="match status" value="1"/>
</dbReference>
<dbReference type="InterPro" id="IPR011009">
    <property type="entry name" value="Kinase-like_dom_sf"/>
</dbReference>
<dbReference type="SUPFAM" id="SSF51110">
    <property type="entry name" value="alpha-D-mannose-specific plant lectins"/>
    <property type="match status" value="1"/>
</dbReference>
<sequence length="627" mass="69331">MLNCVDPNGNFTSHTLFVAGNNMMKHVASILLLCSCFHLDFSSAATDTLLQGQRLMKLETIVSAGDVSELGFFSTQQCEVYASCGSFDVCNEDSILKCGYLNGLKPCSSQDRSRGDTSGGCVRKTLLQCENTAANQKEDEFKELSTISCSAASQDPVIWIAKNCSEFPGSGSNFFTPWQISCNEWDANKYGGPRYFAVGSGCRIVGTDKSFASIAAVTDNFSLENTLRQGKILNRHEIAVKRLSRRSRQGLEELKNETMIIHRDLKADNILLDGEMNLKISDFGVYCDIFKCRNSLEAGRLAVSDVDVENDYLLIVNISSSNTETKKEEEGEEDDDDEMMRKSTMVSHTSVTVLSVVREAEAFIIFSVFGGACYFQSPLVLSLLCAKFKATDTVRPNQSITDGQTLVPSAGVSELGFFNPGNSKYRYLGIQFKDASSKTVWIANRENPLLDMTLSHLLQMGNLVILNETKNVVWSSNTSLGANVTSVQLLDYGNLLPICRCLQGFVPKVHGKWQNPDWSDGCIRETALDCAVEYGFLKLIQVNLSDLLQIWINNSMGLECKVKCKSACSRTAYSGYDIIGDGNSCVLWFGDLADLKRNSVDDLFVYVKVPLALLTRKQRKVRGMEEV</sequence>
<evidence type="ECO:0000313" key="5">
    <source>
        <dbReference type="Proteomes" id="UP001370490"/>
    </source>
</evidence>
<dbReference type="InterPro" id="IPR008271">
    <property type="entry name" value="Ser/Thr_kinase_AS"/>
</dbReference>
<evidence type="ECO:0000313" key="4">
    <source>
        <dbReference type="EMBL" id="KAK6946796.1"/>
    </source>
</evidence>
<protein>
    <submittedName>
        <fullName evidence="4">Protein kinase domain</fullName>
    </submittedName>
</protein>
<keyword evidence="4" id="KW-0808">Transferase</keyword>
<dbReference type="AlphaFoldDB" id="A0AAN8WF34"/>
<dbReference type="PANTHER" id="PTHR32444">
    <property type="entry name" value="BULB-TYPE LECTIN DOMAIN-CONTAINING PROTEIN"/>
    <property type="match status" value="1"/>
</dbReference>
<dbReference type="Gene3D" id="1.10.510.10">
    <property type="entry name" value="Transferase(Phosphotransferase) domain 1"/>
    <property type="match status" value="1"/>
</dbReference>
<dbReference type="PROSITE" id="PS50927">
    <property type="entry name" value="BULB_LECTIN"/>
    <property type="match status" value="1"/>
</dbReference>
<evidence type="ECO:0000259" key="3">
    <source>
        <dbReference type="PROSITE" id="PS50927"/>
    </source>
</evidence>
<evidence type="ECO:0000256" key="1">
    <source>
        <dbReference type="ARBA" id="ARBA00022729"/>
    </source>
</evidence>
<dbReference type="Pfam" id="PF08276">
    <property type="entry name" value="PAN_2"/>
    <property type="match status" value="1"/>
</dbReference>
<dbReference type="SUPFAM" id="SSF56112">
    <property type="entry name" value="Protein kinase-like (PK-like)"/>
    <property type="match status" value="1"/>
</dbReference>
<name>A0AAN8WF34_9MAGN</name>
<dbReference type="Gene3D" id="2.90.10.10">
    <property type="entry name" value="Bulb-type lectin domain"/>
    <property type="match status" value="1"/>
</dbReference>
<dbReference type="PROSITE" id="PS00108">
    <property type="entry name" value="PROTEIN_KINASE_ST"/>
    <property type="match status" value="1"/>
</dbReference>
<dbReference type="PANTHER" id="PTHR32444:SF118">
    <property type="entry name" value="OS09G0551150 PROTEIN"/>
    <property type="match status" value="1"/>
</dbReference>